<name>A0A1M6U4Z8_PSETH</name>
<dbReference type="PANTHER" id="PTHR30576:SF0">
    <property type="entry name" value="UNDECAPRENYL-PHOSPHATE N-ACETYLGALACTOSAMINYL 1-PHOSPHATE TRANSFERASE-RELATED"/>
    <property type="match status" value="1"/>
</dbReference>
<accession>A0A1M6U4Z8</accession>
<evidence type="ECO:0000313" key="5">
    <source>
        <dbReference type="Proteomes" id="UP000184363"/>
    </source>
</evidence>
<keyword evidence="5" id="KW-1185">Reference proteome</keyword>
<feature type="domain" description="Bacterial sugar transferase" evidence="3">
    <location>
        <begin position="50"/>
        <end position="230"/>
    </location>
</feature>
<dbReference type="AlphaFoldDB" id="A0A1M6U4Z8"/>
<keyword evidence="2" id="KW-0812">Transmembrane</keyword>
<keyword evidence="2" id="KW-1133">Transmembrane helix</keyword>
<organism evidence="4 5">
    <name type="scientific">Pseudonocardia thermophila</name>
    <dbReference type="NCBI Taxonomy" id="1848"/>
    <lineage>
        <taxon>Bacteria</taxon>
        <taxon>Bacillati</taxon>
        <taxon>Actinomycetota</taxon>
        <taxon>Actinomycetes</taxon>
        <taxon>Pseudonocardiales</taxon>
        <taxon>Pseudonocardiaceae</taxon>
        <taxon>Pseudonocardia</taxon>
    </lineage>
</organism>
<evidence type="ECO:0000256" key="1">
    <source>
        <dbReference type="ARBA" id="ARBA00006464"/>
    </source>
</evidence>
<keyword evidence="2" id="KW-0472">Membrane</keyword>
<dbReference type="GO" id="GO:0016780">
    <property type="term" value="F:phosphotransferase activity, for other substituted phosphate groups"/>
    <property type="evidence" value="ECO:0007669"/>
    <property type="project" value="TreeGrafter"/>
</dbReference>
<evidence type="ECO:0000313" key="4">
    <source>
        <dbReference type="EMBL" id="SHK64168.1"/>
    </source>
</evidence>
<dbReference type="EMBL" id="FRAP01000009">
    <property type="protein sequence ID" value="SHK64168.1"/>
    <property type="molecule type" value="Genomic_DNA"/>
</dbReference>
<proteinExistence type="inferred from homology"/>
<keyword evidence="4" id="KW-0808">Transferase</keyword>
<dbReference type="PANTHER" id="PTHR30576">
    <property type="entry name" value="COLANIC BIOSYNTHESIS UDP-GLUCOSE LIPID CARRIER TRANSFERASE"/>
    <property type="match status" value="1"/>
</dbReference>
<feature type="transmembrane region" description="Helical" evidence="2">
    <location>
        <begin position="52"/>
        <end position="76"/>
    </location>
</feature>
<dbReference type="STRING" id="1848.SAMN05443637_109132"/>
<gene>
    <name evidence="4" type="ORF">SAMN05443637_109132</name>
</gene>
<dbReference type="Proteomes" id="UP000184363">
    <property type="component" value="Unassembled WGS sequence"/>
</dbReference>
<evidence type="ECO:0000256" key="2">
    <source>
        <dbReference type="SAM" id="Phobius"/>
    </source>
</evidence>
<dbReference type="InterPro" id="IPR003362">
    <property type="entry name" value="Bact_transf"/>
</dbReference>
<evidence type="ECO:0000259" key="3">
    <source>
        <dbReference type="Pfam" id="PF02397"/>
    </source>
</evidence>
<protein>
    <submittedName>
        <fullName evidence="4">Sugar transferase involved in LPS biosynthesis (Colanic, teichoic acid)</fullName>
    </submittedName>
</protein>
<dbReference type="Pfam" id="PF02397">
    <property type="entry name" value="Bac_transf"/>
    <property type="match status" value="1"/>
</dbReference>
<comment type="similarity">
    <text evidence="1">Belongs to the bacterial sugar transferase family.</text>
</comment>
<sequence>MRSILERVDTGVKETAAVPAPTGVPATVPLPVLHTATAPPRGGRVARAVKRAVDVVVALVALVLVAPVLAVLALAVRLESGPGVLFRQQRVGQHGKVFTLYKLRSLRPVAGEGDVRWNIDHDARLGPVGRFIRRTSLDELPQLWNVLVGDMSLVGPRPERPYFVDRFSTTVPGYADRHRVPVGLTGLAVVRGLRGDTSIVERAAADNEYAQRWSLGLDLLIALQTVRVLLRR</sequence>
<reference evidence="4 5" key="1">
    <citation type="submission" date="2016-11" db="EMBL/GenBank/DDBJ databases">
        <authorList>
            <person name="Jaros S."/>
            <person name="Januszkiewicz K."/>
            <person name="Wedrychowicz H."/>
        </authorList>
    </citation>
    <scope>NUCLEOTIDE SEQUENCE [LARGE SCALE GENOMIC DNA]</scope>
    <source>
        <strain evidence="4 5">DSM 43832</strain>
    </source>
</reference>